<evidence type="ECO:0000313" key="13">
    <source>
        <dbReference type="RefSeq" id="XP_016666731.1"/>
    </source>
</evidence>
<dbReference type="Pfam" id="PF07983">
    <property type="entry name" value="X8"/>
    <property type="match status" value="1"/>
</dbReference>
<evidence type="ECO:0000256" key="5">
    <source>
        <dbReference type="ARBA" id="ARBA00023136"/>
    </source>
</evidence>
<proteinExistence type="predicted"/>
<keyword evidence="7" id="KW-0325">Glycoprotein</keyword>
<feature type="chain" id="PRO_5010562179" evidence="10">
    <location>
        <begin position="21"/>
        <end position="198"/>
    </location>
</feature>
<dbReference type="GO" id="GO:0098552">
    <property type="term" value="C:side of membrane"/>
    <property type="evidence" value="ECO:0007669"/>
    <property type="project" value="UniProtKB-KW"/>
</dbReference>
<evidence type="ECO:0000256" key="7">
    <source>
        <dbReference type="ARBA" id="ARBA00023180"/>
    </source>
</evidence>
<organism evidence="12 13">
    <name type="scientific">Gossypium hirsutum</name>
    <name type="common">Upland cotton</name>
    <name type="synonym">Gossypium mexicanum</name>
    <dbReference type="NCBI Taxonomy" id="3635"/>
    <lineage>
        <taxon>Eukaryota</taxon>
        <taxon>Viridiplantae</taxon>
        <taxon>Streptophyta</taxon>
        <taxon>Embryophyta</taxon>
        <taxon>Tracheophyta</taxon>
        <taxon>Spermatophyta</taxon>
        <taxon>Magnoliopsida</taxon>
        <taxon>eudicotyledons</taxon>
        <taxon>Gunneridae</taxon>
        <taxon>Pentapetalae</taxon>
        <taxon>rosids</taxon>
        <taxon>malvids</taxon>
        <taxon>Malvales</taxon>
        <taxon>Malvaceae</taxon>
        <taxon>Malvoideae</taxon>
        <taxon>Gossypium</taxon>
    </lineage>
</organism>
<dbReference type="OMA" id="ANCGPIH"/>
<evidence type="ECO:0000256" key="9">
    <source>
        <dbReference type="SAM" id="MobiDB-lite"/>
    </source>
</evidence>
<dbReference type="KEGG" id="ghi:107887101"/>
<evidence type="ECO:0000256" key="3">
    <source>
        <dbReference type="ARBA" id="ARBA00022622"/>
    </source>
</evidence>
<reference evidence="12" key="1">
    <citation type="journal article" date="2020" name="Nat. Genet.">
        <title>Genomic diversifications of five Gossypium allopolyploid species and their impact on cotton improvement.</title>
        <authorList>
            <person name="Chen Z.J."/>
            <person name="Sreedasyam A."/>
            <person name="Ando A."/>
            <person name="Song Q."/>
            <person name="De Santiago L.M."/>
            <person name="Hulse-Kemp A.M."/>
            <person name="Ding M."/>
            <person name="Ye W."/>
            <person name="Kirkbride R.C."/>
            <person name="Jenkins J."/>
            <person name="Plott C."/>
            <person name="Lovell J."/>
            <person name="Lin Y.M."/>
            <person name="Vaughn R."/>
            <person name="Liu B."/>
            <person name="Simpson S."/>
            <person name="Scheffler B.E."/>
            <person name="Wen L."/>
            <person name="Saski C.A."/>
            <person name="Grover C.E."/>
            <person name="Hu G."/>
            <person name="Conover J.L."/>
            <person name="Carlson J.W."/>
            <person name="Shu S."/>
            <person name="Boston L.B."/>
            <person name="Williams M."/>
            <person name="Peterson D.G."/>
            <person name="McGee K."/>
            <person name="Jones D.C."/>
            <person name="Wendel J.F."/>
            <person name="Stelly D.M."/>
            <person name="Grimwood J."/>
            <person name="Schmutz J."/>
        </authorList>
    </citation>
    <scope>NUCLEOTIDE SEQUENCE [LARGE SCALE GENOMIC DNA]</scope>
    <source>
        <strain evidence="12">cv. TM-1</strain>
    </source>
</reference>
<dbReference type="SMART" id="SM00768">
    <property type="entry name" value="X8"/>
    <property type="match status" value="1"/>
</dbReference>
<evidence type="ECO:0000259" key="11">
    <source>
        <dbReference type="SMART" id="SM00768"/>
    </source>
</evidence>
<accession>A0A1U8HKZ9</accession>
<dbReference type="RefSeq" id="XP_016666731.1">
    <property type="nucleotide sequence ID" value="XM_016811242.2"/>
</dbReference>
<dbReference type="STRING" id="3635.A0A1U8HKZ9"/>
<evidence type="ECO:0000313" key="12">
    <source>
        <dbReference type="Proteomes" id="UP000818029"/>
    </source>
</evidence>
<keyword evidence="12" id="KW-1185">Reference proteome</keyword>
<keyword evidence="6" id="KW-1015">Disulfide bond</keyword>
<dbReference type="FunFam" id="1.20.58.1040:FF:000001">
    <property type="entry name" value="Glucan endo-1,3-beta-glucosidase 4"/>
    <property type="match status" value="1"/>
</dbReference>
<keyword evidence="8" id="KW-0449">Lipoprotein</keyword>
<dbReference type="Gene3D" id="1.20.58.1040">
    <property type="match status" value="1"/>
</dbReference>
<name>A0A1U8HKZ9_GOSHI</name>
<reference evidence="13" key="2">
    <citation type="submission" date="2025-08" db="UniProtKB">
        <authorList>
            <consortium name="RefSeq"/>
        </authorList>
    </citation>
    <scope>IDENTIFICATION</scope>
</reference>
<dbReference type="Proteomes" id="UP000818029">
    <property type="component" value="Chromosome A03"/>
</dbReference>
<keyword evidence="5" id="KW-0472">Membrane</keyword>
<evidence type="ECO:0000256" key="2">
    <source>
        <dbReference type="ARBA" id="ARBA00022475"/>
    </source>
</evidence>
<comment type="subcellular location">
    <subcellularLocation>
        <location evidence="1">Cell membrane</location>
        <topology evidence="1">Lipid-anchor</topology>
        <topology evidence="1">GPI-anchor</topology>
    </subcellularLocation>
</comment>
<dbReference type="OrthoDB" id="1930814at2759"/>
<keyword evidence="2" id="KW-1003">Cell membrane</keyword>
<dbReference type="PANTHER" id="PTHR31044">
    <property type="entry name" value="BETA-1,3 GLUCANASE"/>
    <property type="match status" value="1"/>
</dbReference>
<dbReference type="InterPro" id="IPR012946">
    <property type="entry name" value="X8"/>
</dbReference>
<dbReference type="GO" id="GO:0009506">
    <property type="term" value="C:plasmodesma"/>
    <property type="evidence" value="ECO:0007669"/>
    <property type="project" value="UniProtKB-ARBA"/>
</dbReference>
<protein>
    <submittedName>
        <fullName evidence="13">PLASMODESMATA CALLOSE-BINDING PROTEIN 2</fullName>
    </submittedName>
</protein>
<dbReference type="AlphaFoldDB" id="A0A1U8HKZ9"/>
<dbReference type="GO" id="GO:0005886">
    <property type="term" value="C:plasma membrane"/>
    <property type="evidence" value="ECO:0007669"/>
    <property type="project" value="UniProtKB-SubCell"/>
</dbReference>
<feature type="region of interest" description="Disordered" evidence="9">
    <location>
        <begin position="107"/>
        <end position="145"/>
    </location>
</feature>
<dbReference type="GeneID" id="107887101"/>
<dbReference type="PaxDb" id="3635-A0A1U8HKZ9"/>
<sequence length="198" mass="20155">MAALVLPLLILAAITGRSSGNWCICKDGVSDTVLQKTLDYACGAGADCNPIHLKGSCFNPDTVKAHCSYAVNSYFQRKGQAQGSCDFSGTATVTTADPSYTGCAFPSSASTAGTTTTPTTTPSSTTPSSVNPINNTPTSTTPFGSTTPTGILGGVGNGLGPSGTGINTDYSTDGGFRLQYCFSSYATLLISGLMLLWG</sequence>
<feature type="domain" description="X8" evidence="11">
    <location>
        <begin position="21"/>
        <end position="105"/>
    </location>
</feature>
<dbReference type="PANTHER" id="PTHR31044:SF25">
    <property type="entry name" value="PLASMODESMATA CALLOSE-BINDING PROTEIN 3"/>
    <property type="match status" value="1"/>
</dbReference>
<keyword evidence="3" id="KW-0336">GPI-anchor</keyword>
<evidence type="ECO:0000256" key="8">
    <source>
        <dbReference type="ARBA" id="ARBA00023288"/>
    </source>
</evidence>
<evidence type="ECO:0000256" key="6">
    <source>
        <dbReference type="ARBA" id="ARBA00023157"/>
    </source>
</evidence>
<keyword evidence="4 10" id="KW-0732">Signal</keyword>
<evidence type="ECO:0000256" key="4">
    <source>
        <dbReference type="ARBA" id="ARBA00022729"/>
    </source>
</evidence>
<evidence type="ECO:0000256" key="1">
    <source>
        <dbReference type="ARBA" id="ARBA00004609"/>
    </source>
</evidence>
<evidence type="ECO:0000256" key="10">
    <source>
        <dbReference type="SAM" id="SignalP"/>
    </source>
</evidence>
<gene>
    <name evidence="13" type="primary">LOC107887101</name>
</gene>
<dbReference type="InterPro" id="IPR044788">
    <property type="entry name" value="X8_dom_prot"/>
</dbReference>
<dbReference type="SMR" id="A0A1U8HKZ9"/>
<feature type="signal peptide" evidence="10">
    <location>
        <begin position="1"/>
        <end position="20"/>
    </location>
</feature>